<organism evidence="1 2">
    <name type="scientific">Strongylus vulgaris</name>
    <name type="common">Blood worm</name>
    <dbReference type="NCBI Taxonomy" id="40348"/>
    <lineage>
        <taxon>Eukaryota</taxon>
        <taxon>Metazoa</taxon>
        <taxon>Ecdysozoa</taxon>
        <taxon>Nematoda</taxon>
        <taxon>Chromadorea</taxon>
        <taxon>Rhabditida</taxon>
        <taxon>Rhabditina</taxon>
        <taxon>Rhabditomorpha</taxon>
        <taxon>Strongyloidea</taxon>
        <taxon>Strongylidae</taxon>
        <taxon>Strongylus</taxon>
    </lineage>
</organism>
<protein>
    <submittedName>
        <fullName evidence="1">Uncharacterized protein</fullName>
    </submittedName>
</protein>
<name>A0A3P7K8I0_STRVU</name>
<accession>A0A3P7K8I0</accession>
<evidence type="ECO:0000313" key="1">
    <source>
        <dbReference type="EMBL" id="VDM84687.1"/>
    </source>
</evidence>
<proteinExistence type="predicted"/>
<gene>
    <name evidence="1" type="ORF">SVUK_LOCUS19685</name>
</gene>
<dbReference type="EMBL" id="UYYB01132209">
    <property type="protein sequence ID" value="VDM84687.1"/>
    <property type="molecule type" value="Genomic_DNA"/>
</dbReference>
<keyword evidence="2" id="KW-1185">Reference proteome</keyword>
<dbReference type="AlphaFoldDB" id="A0A3P7K8I0"/>
<dbReference type="OrthoDB" id="5872537at2759"/>
<evidence type="ECO:0000313" key="2">
    <source>
        <dbReference type="Proteomes" id="UP000270094"/>
    </source>
</evidence>
<sequence length="55" mass="5865">MMGNTFAAMLARTPQCNGGFDPDDIEGEVAIVKKNGVTKTLNGAEYRYGLGNTLL</sequence>
<dbReference type="Proteomes" id="UP000270094">
    <property type="component" value="Unassembled WGS sequence"/>
</dbReference>
<reference evidence="1 2" key="1">
    <citation type="submission" date="2018-11" db="EMBL/GenBank/DDBJ databases">
        <authorList>
            <consortium name="Pathogen Informatics"/>
        </authorList>
    </citation>
    <scope>NUCLEOTIDE SEQUENCE [LARGE SCALE GENOMIC DNA]</scope>
</reference>